<dbReference type="InterPro" id="IPR051164">
    <property type="entry name" value="NmrA-like_oxidored"/>
</dbReference>
<dbReference type="Gene3D" id="3.90.25.10">
    <property type="entry name" value="UDP-galactose 4-epimerase, domain 1"/>
    <property type="match status" value="1"/>
</dbReference>
<reference evidence="4 5" key="1">
    <citation type="submission" date="2023-07" db="EMBL/GenBank/DDBJ databases">
        <title>Sequencing the genomes of 1000 actinobacteria strains.</title>
        <authorList>
            <person name="Klenk H.-P."/>
        </authorList>
    </citation>
    <scope>NUCLEOTIDE SEQUENCE [LARGE SCALE GENOMIC DNA]</scope>
    <source>
        <strain evidence="4 5">DSM 44709</strain>
    </source>
</reference>
<evidence type="ECO:0000313" key="4">
    <source>
        <dbReference type="EMBL" id="MDQ0363788.1"/>
    </source>
</evidence>
<dbReference type="PANTHER" id="PTHR42748">
    <property type="entry name" value="NITROGEN METABOLITE REPRESSION PROTEIN NMRA FAMILY MEMBER"/>
    <property type="match status" value="1"/>
</dbReference>
<dbReference type="RefSeq" id="WP_307234692.1">
    <property type="nucleotide sequence ID" value="NZ_JAUSUZ010000001.1"/>
</dbReference>
<dbReference type="InterPro" id="IPR036291">
    <property type="entry name" value="NAD(P)-bd_dom_sf"/>
</dbReference>
<comment type="caution">
    <text evidence="4">The sequence shown here is derived from an EMBL/GenBank/DDBJ whole genome shotgun (WGS) entry which is preliminary data.</text>
</comment>
<dbReference type="EMBL" id="JAUSUZ010000001">
    <property type="protein sequence ID" value="MDQ0363788.1"/>
    <property type="molecule type" value="Genomic_DNA"/>
</dbReference>
<evidence type="ECO:0000256" key="2">
    <source>
        <dbReference type="ARBA" id="ARBA00022857"/>
    </source>
</evidence>
<name>A0AAE3VTT2_9ACTN</name>
<gene>
    <name evidence="4" type="ORF">J2S42_000457</name>
</gene>
<dbReference type="Pfam" id="PF05368">
    <property type="entry name" value="NmrA"/>
    <property type="match status" value="1"/>
</dbReference>
<sequence length="315" mass="33295">MSGKKLITVLGATGAQGGGVARALLADGEFAVRAVTRDAGSPKARALAALGAELAEATLDDERSLRAAFDGAHGAFLVTPYWEHRSPERELAEVANLIAAAQSTGLRHVLWSTLEDTREAIPAGDDRMPMLDGGYRVPHFDVKGGAADALFAASGLPVTYLLMSFYWENLLGNLAPQRDPDGTLALHLATGDAPIAGVSMDDLGAIAARVLQRPDETIGATVPVATEHLTGEQIAAAFGDVLGEPVAYRPPTHDQLRGFGFPGAEELGNMFQYYAEFPESYTGRRDTAVARELHPGWQSLAGFLAAHRAELTVPA</sequence>
<dbReference type="Gene3D" id="3.40.50.720">
    <property type="entry name" value="NAD(P)-binding Rossmann-like Domain"/>
    <property type="match status" value="1"/>
</dbReference>
<keyword evidence="5" id="KW-1185">Reference proteome</keyword>
<dbReference type="AlphaFoldDB" id="A0AAE3VTT2"/>
<accession>A0AAE3VTT2</accession>
<evidence type="ECO:0000259" key="3">
    <source>
        <dbReference type="Pfam" id="PF05368"/>
    </source>
</evidence>
<comment type="similarity">
    <text evidence="1">Belongs to the NmrA-type oxidoreductase family.</text>
</comment>
<proteinExistence type="inferred from homology"/>
<protein>
    <submittedName>
        <fullName evidence="4">Uncharacterized protein YbjT (DUF2867 family)</fullName>
    </submittedName>
</protein>
<organism evidence="4 5">
    <name type="scientific">Catenuloplanes indicus</name>
    <dbReference type="NCBI Taxonomy" id="137267"/>
    <lineage>
        <taxon>Bacteria</taxon>
        <taxon>Bacillati</taxon>
        <taxon>Actinomycetota</taxon>
        <taxon>Actinomycetes</taxon>
        <taxon>Micromonosporales</taxon>
        <taxon>Micromonosporaceae</taxon>
        <taxon>Catenuloplanes</taxon>
    </lineage>
</organism>
<dbReference type="PANTHER" id="PTHR42748:SF7">
    <property type="entry name" value="NMRA LIKE REDOX SENSOR 1-RELATED"/>
    <property type="match status" value="1"/>
</dbReference>
<evidence type="ECO:0000256" key="1">
    <source>
        <dbReference type="ARBA" id="ARBA00006328"/>
    </source>
</evidence>
<dbReference type="InterPro" id="IPR008030">
    <property type="entry name" value="NmrA-like"/>
</dbReference>
<feature type="domain" description="NmrA-like" evidence="3">
    <location>
        <begin position="4"/>
        <end position="304"/>
    </location>
</feature>
<keyword evidence="2" id="KW-0521">NADP</keyword>
<dbReference type="SUPFAM" id="SSF51735">
    <property type="entry name" value="NAD(P)-binding Rossmann-fold domains"/>
    <property type="match status" value="1"/>
</dbReference>
<evidence type="ECO:0000313" key="5">
    <source>
        <dbReference type="Proteomes" id="UP001240236"/>
    </source>
</evidence>
<dbReference type="CDD" id="cd05251">
    <property type="entry name" value="NmrA_like_SDR_a"/>
    <property type="match status" value="1"/>
</dbReference>
<dbReference type="Proteomes" id="UP001240236">
    <property type="component" value="Unassembled WGS sequence"/>
</dbReference>